<dbReference type="Gene3D" id="1.10.10.10">
    <property type="entry name" value="Winged helix-like DNA-binding domain superfamily/Winged helix DNA-binding domain"/>
    <property type="match status" value="1"/>
</dbReference>
<evidence type="ECO:0000313" key="2">
    <source>
        <dbReference type="EMBL" id="WZU69357.1"/>
    </source>
</evidence>
<dbReference type="Proteomes" id="UP001470809">
    <property type="component" value="Chromosome"/>
</dbReference>
<dbReference type="AlphaFoldDB" id="A0AAN0NLN8"/>
<dbReference type="InterPro" id="IPR036388">
    <property type="entry name" value="WH-like_DNA-bd_sf"/>
</dbReference>
<dbReference type="SUPFAM" id="SSF46785">
    <property type="entry name" value="Winged helix' DNA-binding domain"/>
    <property type="match status" value="1"/>
</dbReference>
<dbReference type="PANTHER" id="PTHR33164">
    <property type="entry name" value="TRANSCRIPTIONAL REGULATOR, MARR FAMILY"/>
    <property type="match status" value="1"/>
</dbReference>
<dbReference type="RefSeq" id="WP_342078649.1">
    <property type="nucleotide sequence ID" value="NZ_CP151767.2"/>
</dbReference>
<gene>
    <name evidence="2" type="ORF">AABB31_11210</name>
</gene>
<name>A0AAN0NLN8_9RHOB</name>
<feature type="domain" description="HTH marR-type" evidence="1">
    <location>
        <begin position="15"/>
        <end position="147"/>
    </location>
</feature>
<dbReference type="GO" id="GO:0006950">
    <property type="term" value="P:response to stress"/>
    <property type="evidence" value="ECO:0007669"/>
    <property type="project" value="TreeGrafter"/>
</dbReference>
<evidence type="ECO:0000313" key="3">
    <source>
        <dbReference type="Proteomes" id="UP001470809"/>
    </source>
</evidence>
<proteinExistence type="predicted"/>
<accession>A0AAN0NLN8</accession>
<dbReference type="KEGG" id="yrh:AABB31_11210"/>
<protein>
    <submittedName>
        <fullName evidence="2">MarR family winged helix-turn-helix transcriptional regulator</fullName>
    </submittedName>
</protein>
<reference evidence="2" key="1">
    <citation type="submission" date="2024-08" db="EMBL/GenBank/DDBJ databases">
        <title>Phylogenomic analyses of a clade within the roseobacter group suggest taxonomic reassignments of species of the genera Aestuariivita, Citreicella, Loktanella, Nautella, Pelagibaca, Ruegeria, Thalassobius, Thiobacimonas and Tropicibacter, and the proposal o.</title>
        <authorList>
            <person name="Jeon C.O."/>
        </authorList>
    </citation>
    <scope>NUCLEOTIDE SEQUENCE</scope>
    <source>
        <strain evidence="2">SS1-5</strain>
    </source>
</reference>
<dbReference type="InterPro" id="IPR036390">
    <property type="entry name" value="WH_DNA-bd_sf"/>
</dbReference>
<dbReference type="GO" id="GO:0003700">
    <property type="term" value="F:DNA-binding transcription factor activity"/>
    <property type="evidence" value="ECO:0007669"/>
    <property type="project" value="InterPro"/>
</dbReference>
<dbReference type="SMART" id="SM00347">
    <property type="entry name" value="HTH_MARR"/>
    <property type="match status" value="1"/>
</dbReference>
<dbReference type="InterPro" id="IPR039422">
    <property type="entry name" value="MarR/SlyA-like"/>
</dbReference>
<dbReference type="Pfam" id="PF12802">
    <property type="entry name" value="MarR_2"/>
    <property type="match status" value="1"/>
</dbReference>
<keyword evidence="3" id="KW-1185">Reference proteome</keyword>
<sequence>MKEEFDDMPKDYQLRERLGFRMSRISKLMQARLESGLAEHGLTRLKWCVLSGVAFEGHTAPSDLADHIGVTRPVVSRLLKVMIDDGLIARKLSTHDGRGREIDVTPLGMEKLRKCWPMVERNQTHFLDKLSDDERRQLDQILDVLGAGESDRLDTL</sequence>
<dbReference type="PRINTS" id="PR00598">
    <property type="entry name" value="HTHMARR"/>
</dbReference>
<dbReference type="EMBL" id="CP151767">
    <property type="protein sequence ID" value="WZU69357.1"/>
    <property type="molecule type" value="Genomic_DNA"/>
</dbReference>
<dbReference type="PANTHER" id="PTHR33164:SF43">
    <property type="entry name" value="HTH-TYPE TRANSCRIPTIONAL REPRESSOR YETL"/>
    <property type="match status" value="1"/>
</dbReference>
<dbReference type="PROSITE" id="PS50995">
    <property type="entry name" value="HTH_MARR_2"/>
    <property type="match status" value="1"/>
</dbReference>
<evidence type="ECO:0000259" key="1">
    <source>
        <dbReference type="PROSITE" id="PS50995"/>
    </source>
</evidence>
<organism evidence="2 3">
    <name type="scientific">Yoonia rhodophyticola</name>
    <dbReference type="NCBI Taxonomy" id="3137370"/>
    <lineage>
        <taxon>Bacteria</taxon>
        <taxon>Pseudomonadati</taxon>
        <taxon>Pseudomonadota</taxon>
        <taxon>Alphaproteobacteria</taxon>
        <taxon>Rhodobacterales</taxon>
        <taxon>Paracoccaceae</taxon>
        <taxon>Yoonia</taxon>
    </lineage>
</organism>
<dbReference type="InterPro" id="IPR000835">
    <property type="entry name" value="HTH_MarR-typ"/>
</dbReference>